<dbReference type="InterPro" id="IPR021247">
    <property type="entry name" value="DUF2785"/>
</dbReference>
<keyword evidence="1" id="KW-0732">Signal</keyword>
<dbReference type="KEGG" id="tcn:H9L16_09780"/>
<evidence type="ECO:0000313" key="2">
    <source>
        <dbReference type="EMBL" id="QNN69009.1"/>
    </source>
</evidence>
<dbReference type="PROSITE" id="PS51257">
    <property type="entry name" value="PROKAR_LIPOPROTEIN"/>
    <property type="match status" value="1"/>
</dbReference>
<reference evidence="2 3" key="1">
    <citation type="submission" date="2020-08" db="EMBL/GenBank/DDBJ databases">
        <title>Genome sequence of Thermomonas carbonis KCTC 42013T.</title>
        <authorList>
            <person name="Hyun D.-W."/>
            <person name="Bae J.-W."/>
        </authorList>
    </citation>
    <scope>NUCLEOTIDE SEQUENCE [LARGE SCALE GENOMIC DNA]</scope>
    <source>
        <strain evidence="2 3">KCTC 42013</strain>
    </source>
</reference>
<feature type="chain" id="PRO_5028919177" evidence="1">
    <location>
        <begin position="21"/>
        <end position="293"/>
    </location>
</feature>
<dbReference type="Proteomes" id="UP000515804">
    <property type="component" value="Chromosome"/>
</dbReference>
<feature type="signal peptide" evidence="1">
    <location>
        <begin position="1"/>
        <end position="20"/>
    </location>
</feature>
<name>A0A7G9SMD4_9GAMM</name>
<dbReference type="RefSeq" id="WP_187551532.1">
    <property type="nucleotide sequence ID" value="NZ_BMZL01000002.1"/>
</dbReference>
<proteinExistence type="predicted"/>
<gene>
    <name evidence="2" type="ORF">H9L16_09780</name>
</gene>
<evidence type="ECO:0000256" key="1">
    <source>
        <dbReference type="SAM" id="SignalP"/>
    </source>
</evidence>
<organism evidence="2 3">
    <name type="scientific">Thermomonas carbonis</name>
    <dbReference type="NCBI Taxonomy" id="1463158"/>
    <lineage>
        <taxon>Bacteria</taxon>
        <taxon>Pseudomonadati</taxon>
        <taxon>Pseudomonadota</taxon>
        <taxon>Gammaproteobacteria</taxon>
        <taxon>Lysobacterales</taxon>
        <taxon>Lysobacteraceae</taxon>
        <taxon>Thermomonas</taxon>
    </lineage>
</organism>
<keyword evidence="3" id="KW-1185">Reference proteome</keyword>
<protein>
    <submittedName>
        <fullName evidence="2">DUF2785 domain-containing protein</fullName>
    </submittedName>
</protein>
<dbReference type="EMBL" id="CP060719">
    <property type="protein sequence ID" value="QNN69009.1"/>
    <property type="molecule type" value="Genomic_DNA"/>
</dbReference>
<accession>A0A7G9SMD4</accession>
<sequence>MRGKRVWLGLALLACAPAMAACPPPGQDRASLETLKLAGFAVAEAAGKQAMAMGLIDCLGDPDPLLRDGIAFEALQHWMRAGDFDAAVLRGLRDALFARLEAPDPQGVSRPFAALVLAEVARTDRVAPWMSPTERDAMLARATAYLGSVQDYRGFEAGIGWRHGVAHAADWLLQLSLNPALDAAQLQRILDALALQAVPASGHAYVFGESDRLVQPVAYVARRGMLTEAAWQTWLDRLTARLGPMPASGDAAWLARRHDLSAFLAALYIQADASQNEALRALKPLIAKALLGG</sequence>
<dbReference type="Pfam" id="PF10978">
    <property type="entry name" value="DUF2785"/>
    <property type="match status" value="1"/>
</dbReference>
<evidence type="ECO:0000313" key="3">
    <source>
        <dbReference type="Proteomes" id="UP000515804"/>
    </source>
</evidence>
<dbReference type="AlphaFoldDB" id="A0A7G9SMD4"/>